<dbReference type="AlphaFoldDB" id="A0A8T2LW12"/>
<protein>
    <submittedName>
        <fullName evidence="2">Apolipoprotein C-IV</fullName>
    </submittedName>
</protein>
<keyword evidence="1" id="KW-0472">Membrane</keyword>
<evidence type="ECO:0000256" key="1">
    <source>
        <dbReference type="SAM" id="Phobius"/>
    </source>
</evidence>
<organism evidence="2 3">
    <name type="scientific">Astyanax mexicanus</name>
    <name type="common">Blind cave fish</name>
    <name type="synonym">Astyanax fasciatus mexicanus</name>
    <dbReference type="NCBI Taxonomy" id="7994"/>
    <lineage>
        <taxon>Eukaryota</taxon>
        <taxon>Metazoa</taxon>
        <taxon>Chordata</taxon>
        <taxon>Craniata</taxon>
        <taxon>Vertebrata</taxon>
        <taxon>Euteleostomi</taxon>
        <taxon>Actinopterygii</taxon>
        <taxon>Neopterygii</taxon>
        <taxon>Teleostei</taxon>
        <taxon>Ostariophysi</taxon>
        <taxon>Characiformes</taxon>
        <taxon>Characoidei</taxon>
        <taxon>Acestrorhamphidae</taxon>
        <taxon>Acestrorhamphinae</taxon>
        <taxon>Astyanax</taxon>
    </lineage>
</organism>
<evidence type="ECO:0000313" key="2">
    <source>
        <dbReference type="EMBL" id="KAG9275899.1"/>
    </source>
</evidence>
<evidence type="ECO:0000313" key="3">
    <source>
        <dbReference type="Proteomes" id="UP000752171"/>
    </source>
</evidence>
<gene>
    <name evidence="2" type="ORF">AMEX_G8141</name>
</gene>
<reference evidence="2 3" key="1">
    <citation type="submission" date="2021-07" db="EMBL/GenBank/DDBJ databases">
        <authorList>
            <person name="Imarazene B."/>
            <person name="Zahm M."/>
            <person name="Klopp C."/>
            <person name="Cabau C."/>
            <person name="Beille S."/>
            <person name="Jouanno E."/>
            <person name="Castinel A."/>
            <person name="Lluch J."/>
            <person name="Gil L."/>
            <person name="Kuchtly C."/>
            <person name="Lopez Roques C."/>
            <person name="Donnadieu C."/>
            <person name="Parrinello H."/>
            <person name="Journot L."/>
            <person name="Du K."/>
            <person name="Schartl M."/>
            <person name="Retaux S."/>
            <person name="Guiguen Y."/>
        </authorList>
    </citation>
    <scope>NUCLEOTIDE SEQUENCE [LARGE SCALE GENOMIC DNA]</scope>
    <source>
        <strain evidence="2">Pach_M1</strain>
        <tissue evidence="2">Testis</tissue>
    </source>
</reference>
<name>A0A8T2LW12_ASTMX</name>
<keyword evidence="1" id="KW-1133">Transmembrane helix</keyword>
<keyword evidence="1" id="KW-0812">Transmembrane</keyword>
<accession>A0A8T2LW12</accession>
<dbReference type="EMBL" id="JAICCE010000006">
    <property type="protein sequence ID" value="KAG9275899.1"/>
    <property type="molecule type" value="Genomic_DNA"/>
</dbReference>
<dbReference type="Proteomes" id="UP000752171">
    <property type="component" value="Unassembled WGS sequence"/>
</dbReference>
<comment type="caution">
    <text evidence="2">The sequence shown here is derived from an EMBL/GenBank/DDBJ whole genome shotgun (WGS) entry which is preliminary data.</text>
</comment>
<sequence length="112" mass="12438">MFITPEVRGLSLSLSACLTMSKLALFTLVMVLQACTIMAESDDPGVLEKAREAYRELKTKVVSAGSTVADFAGMYYEDHVKPVTDPYVQWAKDRASSAWERVKNRVPGYISE</sequence>
<feature type="transmembrane region" description="Helical" evidence="1">
    <location>
        <begin position="12"/>
        <end position="32"/>
    </location>
</feature>
<proteinExistence type="predicted"/>